<proteinExistence type="predicted"/>
<evidence type="ECO:0008006" key="3">
    <source>
        <dbReference type="Google" id="ProtNLM"/>
    </source>
</evidence>
<keyword evidence="2" id="KW-1185">Reference proteome</keyword>
<name>A0A7T7UWI3_9FLAO</name>
<protein>
    <recommendedName>
        <fullName evidence="3">Lipocalin-like domain-containing protein</fullName>
    </recommendedName>
</protein>
<gene>
    <name evidence="1" type="ORF">I6H88_13860</name>
</gene>
<dbReference type="PROSITE" id="PS51257">
    <property type="entry name" value="PROKAR_LIPOPROTEIN"/>
    <property type="match status" value="1"/>
</dbReference>
<dbReference type="Proteomes" id="UP000595426">
    <property type="component" value="Chromosome"/>
</dbReference>
<dbReference type="EMBL" id="CP067018">
    <property type="protein sequence ID" value="QQN57530.1"/>
    <property type="molecule type" value="Genomic_DNA"/>
</dbReference>
<accession>A0A7T7UWI3</accession>
<organism evidence="1 2">
    <name type="scientific">Elizabethkingia bruuniana</name>
    <dbReference type="NCBI Taxonomy" id="1756149"/>
    <lineage>
        <taxon>Bacteria</taxon>
        <taxon>Pseudomonadati</taxon>
        <taxon>Bacteroidota</taxon>
        <taxon>Flavobacteriia</taxon>
        <taxon>Flavobacteriales</taxon>
        <taxon>Weeksellaceae</taxon>
        <taxon>Elizabethkingia</taxon>
    </lineage>
</organism>
<dbReference type="AlphaFoldDB" id="A0A7T7UWI3"/>
<sequence length="135" mass="15282">MRKIFTVLSLSVVTLGTVFTSCSSSDNRDEQASTRYNVTGTWDLMAFKDENGKFIDATILKQWAAFNADGTYKSYSNKSNYSGTYTYDNKSLITASVSGFKVYYNIISIDGNEAIAEYYDQSNTNDRVTFKLKRR</sequence>
<evidence type="ECO:0000313" key="1">
    <source>
        <dbReference type="EMBL" id="QQN57530.1"/>
    </source>
</evidence>
<dbReference type="RefSeq" id="WP_034871259.1">
    <property type="nucleotide sequence ID" value="NZ_CP067018.1"/>
</dbReference>
<evidence type="ECO:0000313" key="2">
    <source>
        <dbReference type="Proteomes" id="UP000595426"/>
    </source>
</evidence>
<reference evidence="1 2" key="1">
    <citation type="submission" date="2020-12" db="EMBL/GenBank/DDBJ databases">
        <title>FDA dAtabase for Regulatory Grade micrObial Sequences (FDA-ARGOS): Supporting development and validation of Infectious Disease Dx tests.</title>
        <authorList>
            <person name="Kerrigan L."/>
            <person name="Long C."/>
            <person name="Tallon L."/>
            <person name="Sadzewicz L."/>
            <person name="Zhao X."/>
            <person name="Boylan J."/>
            <person name="Ott S."/>
            <person name="Bowen H."/>
            <person name="Vavikolanu K."/>
            <person name="Mehta A."/>
            <person name="Aluvathingal J."/>
            <person name="Nadendla S."/>
            <person name="Yan Y."/>
            <person name="Sichtig H."/>
        </authorList>
    </citation>
    <scope>NUCLEOTIDE SEQUENCE [LARGE SCALE GENOMIC DNA]</scope>
    <source>
        <strain evidence="1 2">FDAARGOS_1031</strain>
    </source>
</reference>